<evidence type="ECO:0000259" key="3">
    <source>
        <dbReference type="PROSITE" id="PS50175"/>
    </source>
</evidence>
<reference evidence="4" key="1">
    <citation type="submission" date="2022-08" db="UniProtKB">
        <authorList>
            <consortium name="EnsemblMetazoa"/>
        </authorList>
    </citation>
    <scope>IDENTIFICATION</scope>
    <source>
        <strain evidence="4">05x7-T-G4-1.051#20</strain>
    </source>
</reference>
<dbReference type="EnsemblMetazoa" id="G13899.1">
    <property type="protein sequence ID" value="G13899.1:cds"/>
    <property type="gene ID" value="G13899"/>
</dbReference>
<name>A0A8W8IGI9_MAGGI</name>
<dbReference type="GO" id="GO:0006508">
    <property type="term" value="P:proteolysis"/>
    <property type="evidence" value="ECO:0007669"/>
    <property type="project" value="InterPro"/>
</dbReference>
<evidence type="ECO:0000313" key="5">
    <source>
        <dbReference type="Proteomes" id="UP000005408"/>
    </source>
</evidence>
<feature type="compositionally biased region" description="Polar residues" evidence="2">
    <location>
        <begin position="657"/>
        <end position="674"/>
    </location>
</feature>
<feature type="compositionally biased region" description="Low complexity" evidence="2">
    <location>
        <begin position="592"/>
        <end position="602"/>
    </location>
</feature>
<keyword evidence="1" id="KW-0378">Hydrolase</keyword>
<dbReference type="InterPro" id="IPR001995">
    <property type="entry name" value="Peptidase_A2_cat"/>
</dbReference>
<feature type="compositionally biased region" description="Basic and acidic residues" evidence="2">
    <location>
        <begin position="614"/>
        <end position="645"/>
    </location>
</feature>
<proteinExistence type="predicted"/>
<feature type="compositionally biased region" description="Basic residues" evidence="2">
    <location>
        <begin position="603"/>
        <end position="613"/>
    </location>
</feature>
<dbReference type="Pfam" id="PF13975">
    <property type="entry name" value="gag-asp_proteas"/>
    <property type="match status" value="1"/>
</dbReference>
<feature type="compositionally biased region" description="Basic and acidic residues" evidence="2">
    <location>
        <begin position="675"/>
        <end position="687"/>
    </location>
</feature>
<keyword evidence="5" id="KW-1185">Reference proteome</keyword>
<accession>A0A8W8IGI9</accession>
<organism evidence="4 5">
    <name type="scientific">Magallana gigas</name>
    <name type="common">Pacific oyster</name>
    <name type="synonym">Crassostrea gigas</name>
    <dbReference type="NCBI Taxonomy" id="29159"/>
    <lineage>
        <taxon>Eukaryota</taxon>
        <taxon>Metazoa</taxon>
        <taxon>Spiralia</taxon>
        <taxon>Lophotrochozoa</taxon>
        <taxon>Mollusca</taxon>
        <taxon>Bivalvia</taxon>
        <taxon>Autobranchia</taxon>
        <taxon>Pteriomorphia</taxon>
        <taxon>Ostreida</taxon>
        <taxon>Ostreoidea</taxon>
        <taxon>Ostreidae</taxon>
        <taxon>Magallana</taxon>
    </lineage>
</organism>
<feature type="domain" description="Peptidase A2" evidence="3">
    <location>
        <begin position="258"/>
        <end position="338"/>
    </location>
</feature>
<dbReference type="Proteomes" id="UP000005408">
    <property type="component" value="Unassembled WGS sequence"/>
</dbReference>
<feature type="region of interest" description="Disordered" evidence="2">
    <location>
        <begin position="582"/>
        <end position="688"/>
    </location>
</feature>
<feature type="compositionally biased region" description="Basic and acidic residues" evidence="2">
    <location>
        <begin position="774"/>
        <end position="787"/>
    </location>
</feature>
<dbReference type="GO" id="GO:0004190">
    <property type="term" value="F:aspartic-type endopeptidase activity"/>
    <property type="evidence" value="ECO:0007669"/>
    <property type="project" value="InterPro"/>
</dbReference>
<evidence type="ECO:0000256" key="1">
    <source>
        <dbReference type="ARBA" id="ARBA00022801"/>
    </source>
</evidence>
<sequence>MSVSIPEGADSVPTMDSSEEVVFNPQYHSSRKHVLDFPEANLSCSQHLDNECDAEGDVAYKKGHDTILQELTSLRHTLLREVRNLCSEAIESTFDVRNRLAKDMTDLRSDVENQFSDLHYRVTQLERSHQQILQTLDIQEINSARPKFNSLQENTSQNQNKNYAGSVQTAMCLADEPDIDDIDMRLRIREAHPKNISDAESQAIRLETFRLADKQRGRLVRTLQNETDFDVKSINASTMDSSTKHFQEEVCKTIKDEFSSLRDTGANVTLLSQNFVNQLKTSCKPDIRPVNTSLVTATGESTPFHGQTNVTLSIGSKCYDHNVLIANISNDGILGLDFLVKHACNVNLAEETLNIGYEGERVPCHRFVSNALSTCFKIAVTENIEIPSRSETIVPGITVDGYLPGQFTFIEGAQKFVKRKGLLVAKSLVKVNKDIIPLRVVNLLDEPCMLYKGTIAATGEEVKSEDVCVFEKVQKVSTGETTCSDLEPQKIPEHLKDLIDRCLECPDLSFERRSLCERLVFEKHSGFGYLCTVCHRIFNRPDNHSGRCVGNELLLRKKATTTFTEEEAEEHRVFMRNLHKKIQISKEDQRRTPSQRQQLQQNNRKRSHQRNFRAGKENNHIEKRARSQETERVARKEETERKESTPKAQPEPRPTVLQEQNKNTKPQITQPESTNARDESNAERSNEDDCLSLYAEWFSDAEIQEAFNEIISTPPPPNQDITFPPVRKLDTTPATPVLTSKISSISTSTSASSVYSPTSKESSTTVPSYVPTPKMDDKIKRINDGSRDKGYIRPSPIRIRHFGHFVFEMSKLQLFQPDFPATKVNILHLLY</sequence>
<dbReference type="Gene3D" id="2.40.70.10">
    <property type="entry name" value="Acid Proteases"/>
    <property type="match status" value="1"/>
</dbReference>
<dbReference type="AlphaFoldDB" id="A0A8W8IGI9"/>
<evidence type="ECO:0000313" key="4">
    <source>
        <dbReference type="EnsemblMetazoa" id="G13899.1:cds"/>
    </source>
</evidence>
<dbReference type="SUPFAM" id="SSF50630">
    <property type="entry name" value="Acid proteases"/>
    <property type="match status" value="1"/>
</dbReference>
<protein>
    <recommendedName>
        <fullName evidence="3">Peptidase A2 domain-containing protein</fullName>
    </recommendedName>
</protein>
<dbReference type="PROSITE" id="PS50175">
    <property type="entry name" value="ASP_PROT_RETROV"/>
    <property type="match status" value="1"/>
</dbReference>
<evidence type="ECO:0000256" key="2">
    <source>
        <dbReference type="SAM" id="MobiDB-lite"/>
    </source>
</evidence>
<feature type="compositionally biased region" description="Low complexity" evidence="2">
    <location>
        <begin position="749"/>
        <end position="759"/>
    </location>
</feature>
<dbReference type="InterPro" id="IPR021109">
    <property type="entry name" value="Peptidase_aspartic_dom_sf"/>
</dbReference>
<feature type="region of interest" description="Disordered" evidence="2">
    <location>
        <begin position="749"/>
        <end position="787"/>
    </location>
</feature>